<evidence type="ECO:0000256" key="3">
    <source>
        <dbReference type="SAM" id="MobiDB-lite"/>
    </source>
</evidence>
<dbReference type="InterPro" id="IPR020053">
    <property type="entry name" value="Ribosome-bd_factorA_CS"/>
</dbReference>
<reference evidence="4" key="1">
    <citation type="submission" date="2018-12" db="EMBL/GenBank/DDBJ databases">
        <title>Novel natural products biosynthetic potential of the class Ktedonobacteria.</title>
        <authorList>
            <person name="Zheng Y."/>
            <person name="Saitou A."/>
            <person name="Wang C.M."/>
            <person name="Toyoda A."/>
            <person name="Minakuchi Y."/>
            <person name="Sekiguchi Y."/>
            <person name="Ueda K."/>
            <person name="Takano H."/>
            <person name="Sakai Y."/>
            <person name="Yokota A."/>
            <person name="Yabe S."/>
        </authorList>
    </citation>
    <scope>NUCLEOTIDE SEQUENCE</scope>
    <source>
        <strain evidence="4">A3-2</strain>
    </source>
</reference>
<name>A0A455SWB2_9CHLR</name>
<dbReference type="PANTHER" id="PTHR33515">
    <property type="entry name" value="RIBOSOME-BINDING FACTOR A, CHLOROPLASTIC-RELATED"/>
    <property type="match status" value="1"/>
</dbReference>
<dbReference type="GO" id="GO:0030490">
    <property type="term" value="P:maturation of SSU-rRNA"/>
    <property type="evidence" value="ECO:0007669"/>
    <property type="project" value="UniProtKB-UniRule"/>
</dbReference>
<feature type="compositionally biased region" description="Acidic residues" evidence="3">
    <location>
        <begin position="134"/>
        <end position="149"/>
    </location>
</feature>
<keyword evidence="1 2" id="KW-0690">Ribosome biogenesis</keyword>
<gene>
    <name evidence="2" type="primary">rbfA</name>
    <name evidence="4" type="ORF">KTA_09220</name>
</gene>
<evidence type="ECO:0000256" key="1">
    <source>
        <dbReference type="ARBA" id="ARBA00022517"/>
    </source>
</evidence>
<dbReference type="PANTHER" id="PTHR33515:SF1">
    <property type="entry name" value="RIBOSOME-BINDING FACTOR A, CHLOROPLASTIC-RELATED"/>
    <property type="match status" value="1"/>
</dbReference>
<dbReference type="InterPro" id="IPR000238">
    <property type="entry name" value="RbfA"/>
</dbReference>
<proteinExistence type="inferred from homology"/>
<comment type="subcellular location">
    <subcellularLocation>
        <location evidence="2">Cytoplasm</location>
    </subcellularLocation>
</comment>
<dbReference type="EMBL" id="AP019377">
    <property type="protein sequence ID" value="BBH92723.1"/>
    <property type="molecule type" value="Genomic_DNA"/>
</dbReference>
<comment type="similarity">
    <text evidence="2">Belongs to the RbfA family.</text>
</comment>
<dbReference type="Pfam" id="PF02033">
    <property type="entry name" value="RBFA"/>
    <property type="match status" value="1"/>
</dbReference>
<dbReference type="AlphaFoldDB" id="A0A455SWB2"/>
<keyword evidence="2" id="KW-0963">Cytoplasm</keyword>
<dbReference type="HAMAP" id="MF_00003">
    <property type="entry name" value="RbfA"/>
    <property type="match status" value="1"/>
</dbReference>
<comment type="function">
    <text evidence="2">One of several proteins that assist in the late maturation steps of the functional core of the 30S ribosomal subunit. Associates with free 30S ribosomal subunits (but not with 30S subunits that are part of 70S ribosomes or polysomes). Required for efficient processing of 16S rRNA. May interact with the 5'-terminal helix region of 16S rRNA.</text>
</comment>
<sequence length="149" mass="16756">MPNLYRQEKLGELIAEELSDLLRTRMKDPRIGFVSITRVEVSGDLAHAKVYVSVLGSDEERNNTMAALKRATGFLRHELAGRLVLRHVPELVFKLDLSLEKGAEVMELIKQIEQEHAQKQQQETSQTGAPAQSETDEEQDENTDAAEAE</sequence>
<accession>A0A455SWB2</accession>
<evidence type="ECO:0000313" key="4">
    <source>
        <dbReference type="EMBL" id="BBH92723.1"/>
    </source>
</evidence>
<dbReference type="PROSITE" id="PS01319">
    <property type="entry name" value="RBFA"/>
    <property type="match status" value="1"/>
</dbReference>
<organism evidence="4">
    <name type="scientific">Thermogemmatispora argillosa</name>
    <dbReference type="NCBI Taxonomy" id="2045280"/>
    <lineage>
        <taxon>Bacteria</taxon>
        <taxon>Bacillati</taxon>
        <taxon>Chloroflexota</taxon>
        <taxon>Ktedonobacteria</taxon>
        <taxon>Thermogemmatisporales</taxon>
        <taxon>Thermogemmatisporaceae</taxon>
        <taxon>Thermogemmatispora</taxon>
    </lineage>
</organism>
<dbReference type="NCBIfam" id="TIGR00082">
    <property type="entry name" value="rbfA"/>
    <property type="match status" value="1"/>
</dbReference>
<evidence type="ECO:0000256" key="2">
    <source>
        <dbReference type="HAMAP-Rule" id="MF_00003"/>
    </source>
</evidence>
<dbReference type="SUPFAM" id="SSF89919">
    <property type="entry name" value="Ribosome-binding factor A, RbfA"/>
    <property type="match status" value="1"/>
</dbReference>
<comment type="subunit">
    <text evidence="2">Monomer. Binds 30S ribosomal subunits, but not 50S ribosomal subunits or 70S ribosomes.</text>
</comment>
<dbReference type="GO" id="GO:0005829">
    <property type="term" value="C:cytosol"/>
    <property type="evidence" value="ECO:0007669"/>
    <property type="project" value="TreeGrafter"/>
</dbReference>
<dbReference type="GO" id="GO:0043024">
    <property type="term" value="F:ribosomal small subunit binding"/>
    <property type="evidence" value="ECO:0007669"/>
    <property type="project" value="TreeGrafter"/>
</dbReference>
<feature type="region of interest" description="Disordered" evidence="3">
    <location>
        <begin position="114"/>
        <end position="149"/>
    </location>
</feature>
<protein>
    <recommendedName>
        <fullName evidence="2">Ribosome-binding factor A</fullName>
    </recommendedName>
</protein>
<dbReference type="InterPro" id="IPR023799">
    <property type="entry name" value="RbfA_dom_sf"/>
</dbReference>
<dbReference type="Gene3D" id="3.30.300.20">
    <property type="match status" value="1"/>
</dbReference>
<dbReference type="InterPro" id="IPR015946">
    <property type="entry name" value="KH_dom-like_a/b"/>
</dbReference>